<organism evidence="2 3">
    <name type="scientific">Streptomyces albospinus</name>
    <dbReference type="NCBI Taxonomy" id="285515"/>
    <lineage>
        <taxon>Bacteria</taxon>
        <taxon>Bacillati</taxon>
        <taxon>Actinomycetota</taxon>
        <taxon>Actinomycetes</taxon>
        <taxon>Kitasatosporales</taxon>
        <taxon>Streptomycetaceae</taxon>
        <taxon>Streptomyces</taxon>
    </lineage>
</organism>
<evidence type="ECO:0000313" key="2">
    <source>
        <dbReference type="EMBL" id="GGU79361.1"/>
    </source>
</evidence>
<protein>
    <recommendedName>
        <fullName evidence="4">Recombinase zinc beta ribbon domain-containing protein</fullName>
    </recommendedName>
</protein>
<evidence type="ECO:0000256" key="1">
    <source>
        <dbReference type="SAM" id="MobiDB-lite"/>
    </source>
</evidence>
<keyword evidence="3" id="KW-1185">Reference proteome</keyword>
<evidence type="ECO:0000313" key="3">
    <source>
        <dbReference type="Proteomes" id="UP000654471"/>
    </source>
</evidence>
<comment type="caution">
    <text evidence="2">The sequence shown here is derived from an EMBL/GenBank/DDBJ whole genome shotgun (WGS) entry which is preliminary data.</text>
</comment>
<sequence>MEAFNRAQARRHKRSQDRTAERSPRTTTRPYALRGRIRCFLCQRKMQGTFNHGHPHYRCRYPSEYAKSEGFDHPLAVYVREALILTELDKWIATVFTPGRLKATLHAMQQSQQAHVAAEPDLGAARQAIAECDRRLTQYRAALDAGANPATVADWISQAEAEKAAAQHQLATARATQRTVLTDEQITHMIKTLGDLTDRLLAADTGSKAPIYEEFGLELTYNATKRAVTVKSQPASYVYVRS</sequence>
<accession>A0ABQ2VE74</accession>
<proteinExistence type="predicted"/>
<gene>
    <name evidence="2" type="ORF">GCM10010211_51730</name>
</gene>
<feature type="region of interest" description="Disordered" evidence="1">
    <location>
        <begin position="1"/>
        <end position="28"/>
    </location>
</feature>
<dbReference type="RefSeq" id="WP_229852610.1">
    <property type="nucleotide sequence ID" value="NZ_BMRP01000019.1"/>
</dbReference>
<reference evidence="3" key="1">
    <citation type="journal article" date="2019" name="Int. J. Syst. Evol. Microbiol.">
        <title>The Global Catalogue of Microorganisms (GCM) 10K type strain sequencing project: providing services to taxonomists for standard genome sequencing and annotation.</title>
        <authorList>
            <consortium name="The Broad Institute Genomics Platform"/>
            <consortium name="The Broad Institute Genome Sequencing Center for Infectious Disease"/>
            <person name="Wu L."/>
            <person name="Ma J."/>
        </authorList>
    </citation>
    <scope>NUCLEOTIDE SEQUENCE [LARGE SCALE GENOMIC DNA]</scope>
    <source>
        <strain evidence="3">JCM 3399</strain>
    </source>
</reference>
<name>A0ABQ2VE74_9ACTN</name>
<evidence type="ECO:0008006" key="4">
    <source>
        <dbReference type="Google" id="ProtNLM"/>
    </source>
</evidence>
<dbReference type="EMBL" id="BMRP01000019">
    <property type="protein sequence ID" value="GGU79361.1"/>
    <property type="molecule type" value="Genomic_DNA"/>
</dbReference>
<dbReference type="Proteomes" id="UP000654471">
    <property type="component" value="Unassembled WGS sequence"/>
</dbReference>